<reference evidence="3" key="2">
    <citation type="submission" date="2015-06" db="UniProtKB">
        <authorList>
            <consortium name="EnsemblMetazoa"/>
        </authorList>
    </citation>
    <scope>IDENTIFICATION</scope>
</reference>
<dbReference type="GO" id="GO:0017128">
    <property type="term" value="F:phospholipid scramblase activity"/>
    <property type="evidence" value="ECO:0007669"/>
    <property type="project" value="InterPro"/>
</dbReference>
<dbReference type="EnsemblMetazoa" id="tetur07g05880.1">
    <property type="protein sequence ID" value="tetur07g05880.1"/>
    <property type="gene ID" value="tetur07g05880"/>
</dbReference>
<dbReference type="PANTHER" id="PTHR23248:SF9">
    <property type="entry name" value="PHOSPHOLIPID SCRAMBLASE"/>
    <property type="match status" value="1"/>
</dbReference>
<evidence type="ECO:0000256" key="1">
    <source>
        <dbReference type="ARBA" id="ARBA00005350"/>
    </source>
</evidence>
<comment type="function">
    <text evidence="2">May mediate accelerated ATP-independent bidirectional transbilayer migration of phospholipids upon binding calcium ions that results in a loss of phospholipid asymmetry in the plasma membrane.</text>
</comment>
<dbReference type="EMBL" id="CAEY01001893">
    <property type="status" value="NOT_ANNOTATED_CDS"/>
    <property type="molecule type" value="Genomic_DNA"/>
</dbReference>
<evidence type="ECO:0000313" key="3">
    <source>
        <dbReference type="EnsemblMetazoa" id="tetur07g05880.1"/>
    </source>
</evidence>
<dbReference type="HOGENOM" id="CLU_053024_3_1_1"/>
<keyword evidence="2" id="KW-0449">Lipoprotein</keyword>
<dbReference type="InterPro" id="IPR025659">
    <property type="entry name" value="Tubby-like_C"/>
</dbReference>
<dbReference type="Proteomes" id="UP000015104">
    <property type="component" value="Unassembled WGS sequence"/>
</dbReference>
<dbReference type="InterPro" id="IPR005552">
    <property type="entry name" value="Scramblase"/>
</dbReference>
<dbReference type="SUPFAM" id="SSF54518">
    <property type="entry name" value="Tubby C-terminal domain-like"/>
    <property type="match status" value="1"/>
</dbReference>
<protein>
    <recommendedName>
        <fullName evidence="2">Phospholipid scramblase</fullName>
    </recommendedName>
</protein>
<evidence type="ECO:0000313" key="4">
    <source>
        <dbReference type="Proteomes" id="UP000015104"/>
    </source>
</evidence>
<accession>T1K9R3</accession>
<sequence>MKLCKSTGVVCGFIEQTWSLWQPKFKVCDSTGETILRIKGPGITCTFCQDVKFKVLTRDGNSEIGSITRKLSGLSELCNDINQYGISFPMDLDVKIKAVLLGACLLIVSSHLMQPFHPQLYDGARQPSTKPDEWMPGRPVPFNPPGLEYLTQIDQILVQQKVECCEVLTGCEMRNRYHIKNIMGQKIFNAIEDTTFCTRFCCGTIRPFNMKIIDSEGQEVMHLYRPLKCQDCCFPCCLQSMQVTASGIVCGYIKQTWSLCKPKFKVCDSSGETIFRIKGPFCIFSCCRDVKFKVLTRDGESEVGCITKQWSGLARELFTDADHFGISFPMDLDVKIKALLLGACFLIDFMYFEDPN</sequence>
<proteinExistence type="inferred from homology"/>
<dbReference type="eggNOG" id="KOG0621">
    <property type="taxonomic scope" value="Eukaryota"/>
</dbReference>
<comment type="cofactor">
    <cofactor evidence="2">
        <name>Ca(2+)</name>
        <dbReference type="ChEBI" id="CHEBI:29108"/>
    </cofactor>
</comment>
<keyword evidence="2" id="KW-0106">Calcium</keyword>
<dbReference type="GO" id="GO:0005886">
    <property type="term" value="C:plasma membrane"/>
    <property type="evidence" value="ECO:0007669"/>
    <property type="project" value="TreeGrafter"/>
</dbReference>
<dbReference type="AlphaFoldDB" id="T1K9R3"/>
<dbReference type="Pfam" id="PF03803">
    <property type="entry name" value="Scramblase"/>
    <property type="match status" value="2"/>
</dbReference>
<keyword evidence="4" id="KW-1185">Reference proteome</keyword>
<keyword evidence="2" id="KW-0564">Palmitate</keyword>
<name>T1K9R3_TETUR</name>
<reference evidence="4" key="1">
    <citation type="submission" date="2011-08" db="EMBL/GenBank/DDBJ databases">
        <authorList>
            <person name="Rombauts S."/>
        </authorList>
    </citation>
    <scope>NUCLEOTIDE SEQUENCE</scope>
    <source>
        <strain evidence="4">London</strain>
    </source>
</reference>
<comment type="similarity">
    <text evidence="1 2">Belongs to the phospholipid scramblase family.</text>
</comment>
<organism evidence="3 4">
    <name type="scientific">Tetranychus urticae</name>
    <name type="common">Two-spotted spider mite</name>
    <dbReference type="NCBI Taxonomy" id="32264"/>
    <lineage>
        <taxon>Eukaryota</taxon>
        <taxon>Metazoa</taxon>
        <taxon>Ecdysozoa</taxon>
        <taxon>Arthropoda</taxon>
        <taxon>Chelicerata</taxon>
        <taxon>Arachnida</taxon>
        <taxon>Acari</taxon>
        <taxon>Acariformes</taxon>
        <taxon>Trombidiformes</taxon>
        <taxon>Prostigmata</taxon>
        <taxon>Eleutherengona</taxon>
        <taxon>Raphignathae</taxon>
        <taxon>Tetranychoidea</taxon>
        <taxon>Tetranychidae</taxon>
        <taxon>Tetranychus</taxon>
    </lineage>
</organism>
<evidence type="ECO:0000256" key="2">
    <source>
        <dbReference type="RuleBase" id="RU363116"/>
    </source>
</evidence>
<dbReference type="PANTHER" id="PTHR23248">
    <property type="entry name" value="PHOSPHOLIPID SCRAMBLASE-RELATED"/>
    <property type="match status" value="1"/>
</dbReference>